<keyword evidence="3" id="KW-0808">Transferase</keyword>
<dbReference type="SUPFAM" id="SSF47954">
    <property type="entry name" value="Cyclin-like"/>
    <property type="match status" value="1"/>
</dbReference>
<dbReference type="PANTHER" id="PTHR23401">
    <property type="entry name" value="CYCLIN DEPENDANT KINASE-5 ACTIVATOR"/>
    <property type="match status" value="1"/>
</dbReference>
<comment type="similarity">
    <text evidence="1">Belongs to the cyclin-dependent kinase 5 activator family.</text>
</comment>
<sequence>MVDEDTASQQELHATFLTCLYLAYSYLGTEISYPTKPFLVEPSSDVFWERALEVIEHLSADMLRLNAEPSFFTEVFQDLKRQGDSEEAEHRRQQDGESRSLGPPLITGLNPLKAECCVTVEGILPVYLHFQ</sequence>
<comment type="caution">
    <text evidence="3">The sequence shown here is derived from an EMBL/GenBank/DDBJ whole genome shotgun (WGS) entry which is preliminary data.</text>
</comment>
<proteinExistence type="inferred from homology"/>
<dbReference type="Proteomes" id="UP001352852">
    <property type="component" value="Unassembled WGS sequence"/>
</dbReference>
<name>A0ABU7DW02_9TELE</name>
<evidence type="ECO:0000313" key="3">
    <source>
        <dbReference type="EMBL" id="MED6279216.1"/>
    </source>
</evidence>
<evidence type="ECO:0000256" key="1">
    <source>
        <dbReference type="ARBA" id="ARBA00010175"/>
    </source>
</evidence>
<keyword evidence="4" id="KW-1185">Reference proteome</keyword>
<feature type="region of interest" description="Disordered" evidence="2">
    <location>
        <begin position="82"/>
        <end position="103"/>
    </location>
</feature>
<dbReference type="GO" id="GO:0016301">
    <property type="term" value="F:kinase activity"/>
    <property type="evidence" value="ECO:0007669"/>
    <property type="project" value="UniProtKB-KW"/>
</dbReference>
<organism evidence="3 4">
    <name type="scientific">Characodon lateralis</name>
    <dbReference type="NCBI Taxonomy" id="208331"/>
    <lineage>
        <taxon>Eukaryota</taxon>
        <taxon>Metazoa</taxon>
        <taxon>Chordata</taxon>
        <taxon>Craniata</taxon>
        <taxon>Vertebrata</taxon>
        <taxon>Euteleostomi</taxon>
        <taxon>Actinopterygii</taxon>
        <taxon>Neopterygii</taxon>
        <taxon>Teleostei</taxon>
        <taxon>Neoteleostei</taxon>
        <taxon>Acanthomorphata</taxon>
        <taxon>Ovalentaria</taxon>
        <taxon>Atherinomorphae</taxon>
        <taxon>Cyprinodontiformes</taxon>
        <taxon>Goodeidae</taxon>
        <taxon>Characodon</taxon>
    </lineage>
</organism>
<reference evidence="3 4" key="1">
    <citation type="submission" date="2021-06" db="EMBL/GenBank/DDBJ databases">
        <authorList>
            <person name="Palmer J.M."/>
        </authorList>
    </citation>
    <scope>NUCLEOTIDE SEQUENCE [LARGE SCALE GENOMIC DNA]</scope>
    <source>
        <strain evidence="3 4">CL_MEX2019</strain>
        <tissue evidence="3">Muscle</tissue>
    </source>
</reference>
<protein>
    <submittedName>
        <fullName evidence="3">Cyclin-dependent kinase 5 activator 2</fullName>
    </submittedName>
</protein>
<dbReference type="Pfam" id="PF03261">
    <property type="entry name" value="CDK5_activator"/>
    <property type="match status" value="1"/>
</dbReference>
<evidence type="ECO:0000313" key="4">
    <source>
        <dbReference type="Proteomes" id="UP001352852"/>
    </source>
</evidence>
<dbReference type="Gene3D" id="1.10.472.10">
    <property type="entry name" value="Cyclin-like"/>
    <property type="match status" value="1"/>
</dbReference>
<feature type="compositionally biased region" description="Basic and acidic residues" evidence="2">
    <location>
        <begin position="82"/>
        <end position="98"/>
    </location>
</feature>
<keyword evidence="3" id="KW-0418">Kinase</keyword>
<evidence type="ECO:0000256" key="2">
    <source>
        <dbReference type="SAM" id="MobiDB-lite"/>
    </source>
</evidence>
<dbReference type="InterPro" id="IPR004944">
    <property type="entry name" value="CDK5_activator"/>
</dbReference>
<accession>A0ABU7DW02</accession>
<gene>
    <name evidence="3" type="primary">CDK5R2</name>
    <name evidence="3" type="ORF">CHARACLAT_032210</name>
</gene>
<dbReference type="EMBL" id="JAHUTJ010038405">
    <property type="protein sequence ID" value="MED6279216.1"/>
    <property type="molecule type" value="Genomic_DNA"/>
</dbReference>
<dbReference type="PANTHER" id="PTHR23401:SF3">
    <property type="entry name" value="CYCLIN-DEPENDENT KINASE 5 ACTIVATOR 2"/>
    <property type="match status" value="1"/>
</dbReference>
<dbReference type="InterPro" id="IPR036915">
    <property type="entry name" value="Cyclin-like_sf"/>
</dbReference>